<dbReference type="Gene3D" id="3.40.50.150">
    <property type="entry name" value="Vaccinia Virus protein VP39"/>
    <property type="match status" value="1"/>
</dbReference>
<dbReference type="GO" id="GO:0008168">
    <property type="term" value="F:methyltransferase activity"/>
    <property type="evidence" value="ECO:0007669"/>
    <property type="project" value="TreeGrafter"/>
</dbReference>
<dbReference type="CDD" id="cd02440">
    <property type="entry name" value="AdoMet_MTases"/>
    <property type="match status" value="1"/>
</dbReference>
<dbReference type="PANTHER" id="PTHR42912">
    <property type="entry name" value="METHYLTRANSFERASE"/>
    <property type="match status" value="1"/>
</dbReference>
<dbReference type="AlphaFoldDB" id="A0A8A3PE92"/>
<dbReference type="Pfam" id="PF13649">
    <property type="entry name" value="Methyltransf_25"/>
    <property type="match status" value="1"/>
</dbReference>
<protein>
    <recommendedName>
        <fullName evidence="1">Methyltransferase domain-containing protein</fullName>
    </recommendedName>
</protein>
<name>A0A8A3PE92_9HELO</name>
<dbReference type="InterPro" id="IPR041698">
    <property type="entry name" value="Methyltransf_25"/>
</dbReference>
<evidence type="ECO:0000313" key="2">
    <source>
        <dbReference type="EMBL" id="QSZ33389.1"/>
    </source>
</evidence>
<dbReference type="OrthoDB" id="66144at2759"/>
<sequence length="220" mass="23775">MSNQIKHSNLYLAQARSSLNVQDCMAIYDKWAATYNDEVGDKAQEYVAPVLVAQAAVKSSDNPAKSVILDAGCGTGLVGQALAFAGAEVIDGYDLSTAMLMVADRTGVYRSLIQGDLAQRIGKADDTYDIVTCVGTFTSGHVGPVPALREFVRITKRKGIVIATVLEEIWVTGGFKAEVDRLRVENLVTVVAQELIDYVKGHNDRAVLIVLKKIGRAYKP</sequence>
<evidence type="ECO:0000259" key="1">
    <source>
        <dbReference type="Pfam" id="PF13649"/>
    </source>
</evidence>
<dbReference type="EMBL" id="CP063407">
    <property type="protein sequence ID" value="QSZ33389.1"/>
    <property type="molecule type" value="Genomic_DNA"/>
</dbReference>
<dbReference type="Proteomes" id="UP000672032">
    <property type="component" value="Chromosome 3"/>
</dbReference>
<dbReference type="InterPro" id="IPR029063">
    <property type="entry name" value="SAM-dependent_MTases_sf"/>
</dbReference>
<evidence type="ECO:0000313" key="3">
    <source>
        <dbReference type="Proteomes" id="UP000672032"/>
    </source>
</evidence>
<gene>
    <name evidence="2" type="ORF">DSL72_002977</name>
</gene>
<keyword evidence="3" id="KW-1185">Reference proteome</keyword>
<reference evidence="2" key="1">
    <citation type="submission" date="2020-10" db="EMBL/GenBank/DDBJ databases">
        <title>Genome Sequence of Monilinia vaccinii-corymbosi Sheds Light on Mummy Berry Disease Infection of Blueberry and Mating Type.</title>
        <authorList>
            <person name="Yow A.G."/>
            <person name="Zhang Y."/>
            <person name="Bansal K."/>
            <person name="Eacker S.M."/>
            <person name="Sullivan S."/>
            <person name="Liachko I."/>
            <person name="Cubeta M.A."/>
            <person name="Rollins J.A."/>
            <person name="Ashrafi H."/>
        </authorList>
    </citation>
    <scope>NUCLEOTIDE SEQUENCE</scope>
    <source>
        <strain evidence="2">RL-1</strain>
    </source>
</reference>
<feature type="domain" description="Methyltransferase" evidence="1">
    <location>
        <begin position="68"/>
        <end position="159"/>
    </location>
</feature>
<accession>A0A8A3PE92</accession>
<dbReference type="SUPFAM" id="SSF53335">
    <property type="entry name" value="S-adenosyl-L-methionine-dependent methyltransferases"/>
    <property type="match status" value="1"/>
</dbReference>
<proteinExistence type="predicted"/>
<dbReference type="InterPro" id="IPR050508">
    <property type="entry name" value="Methyltransf_Superfamily"/>
</dbReference>
<organism evidence="2 3">
    <name type="scientific">Monilinia vaccinii-corymbosi</name>
    <dbReference type="NCBI Taxonomy" id="61207"/>
    <lineage>
        <taxon>Eukaryota</taxon>
        <taxon>Fungi</taxon>
        <taxon>Dikarya</taxon>
        <taxon>Ascomycota</taxon>
        <taxon>Pezizomycotina</taxon>
        <taxon>Leotiomycetes</taxon>
        <taxon>Helotiales</taxon>
        <taxon>Sclerotiniaceae</taxon>
        <taxon>Monilinia</taxon>
    </lineage>
</organism>